<name>A0A8H7QIV1_9FUNG</name>
<protein>
    <submittedName>
        <fullName evidence="1">Uncharacterized protein</fullName>
    </submittedName>
</protein>
<dbReference type="AlphaFoldDB" id="A0A8H7QIV1"/>
<dbReference type="Proteomes" id="UP000650833">
    <property type="component" value="Unassembled WGS sequence"/>
</dbReference>
<gene>
    <name evidence="1" type="ORF">INT46_008903</name>
</gene>
<evidence type="ECO:0000313" key="2">
    <source>
        <dbReference type="Proteomes" id="UP000650833"/>
    </source>
</evidence>
<organism evidence="1 2">
    <name type="scientific">Mucor plumbeus</name>
    <dbReference type="NCBI Taxonomy" id="97098"/>
    <lineage>
        <taxon>Eukaryota</taxon>
        <taxon>Fungi</taxon>
        <taxon>Fungi incertae sedis</taxon>
        <taxon>Mucoromycota</taxon>
        <taxon>Mucoromycotina</taxon>
        <taxon>Mucoromycetes</taxon>
        <taxon>Mucorales</taxon>
        <taxon>Mucorineae</taxon>
        <taxon>Mucoraceae</taxon>
        <taxon>Mucor</taxon>
    </lineage>
</organism>
<dbReference type="EMBL" id="JAEPRC010000688">
    <property type="protein sequence ID" value="KAG2192895.1"/>
    <property type="molecule type" value="Genomic_DNA"/>
</dbReference>
<accession>A0A8H7QIV1</accession>
<evidence type="ECO:0000313" key="1">
    <source>
        <dbReference type="EMBL" id="KAG2192895.1"/>
    </source>
</evidence>
<dbReference type="OrthoDB" id="2571149at2759"/>
<reference evidence="1" key="1">
    <citation type="submission" date="2020-12" db="EMBL/GenBank/DDBJ databases">
        <title>Metabolic potential, ecology and presence of endohyphal bacteria is reflected in genomic diversity of Mucoromycotina.</title>
        <authorList>
            <person name="Muszewska A."/>
            <person name="Okrasinska A."/>
            <person name="Steczkiewicz K."/>
            <person name="Drgas O."/>
            <person name="Orlowska M."/>
            <person name="Perlinska-Lenart U."/>
            <person name="Aleksandrzak-Piekarczyk T."/>
            <person name="Szatraj K."/>
            <person name="Zielenkiewicz U."/>
            <person name="Pilsyk S."/>
            <person name="Malc E."/>
            <person name="Mieczkowski P."/>
            <person name="Kruszewska J.S."/>
            <person name="Biernat P."/>
            <person name="Pawlowska J."/>
        </authorList>
    </citation>
    <scope>NUCLEOTIDE SEQUENCE</scope>
    <source>
        <strain evidence="1">CBS 226.32</strain>
    </source>
</reference>
<comment type="caution">
    <text evidence="1">The sequence shown here is derived from an EMBL/GenBank/DDBJ whole genome shotgun (WGS) entry which is preliminary data.</text>
</comment>
<proteinExistence type="predicted"/>
<sequence>MYKSLIQETRLKTLELYKSLLKSSKPYDNLQNAIRQKFKSNKCTTSRKKTLTLLTEAEETLKYLNKGNNGDQEIVSKVNAYIQKYIKPSKVIPSNRYNFDRCTHKYQKPLPKAPKKQKQSKIVERKPYQIAITTKHAIGFVFKRVRGWRQPVKTSMMIKNRVKANQVRIDKFQSYKLQLEMIRGERTFLQNLGCLPKDKLMGYENNIKMALTAYNIKDTQNRQSVNPDNEP</sequence>
<keyword evidence="2" id="KW-1185">Reference proteome</keyword>